<reference evidence="3" key="1">
    <citation type="submission" date="2016-11" db="UniProtKB">
        <authorList>
            <consortium name="WormBaseParasite"/>
        </authorList>
    </citation>
    <scope>IDENTIFICATION</scope>
</reference>
<dbReference type="PANTHER" id="PTHR36520">
    <property type="entry name" value="PROTEIN CBG13000-RELATED"/>
    <property type="match status" value="1"/>
</dbReference>
<keyword evidence="2" id="KW-1185">Reference proteome</keyword>
<sequence length="253" mass="28598">MQVFFLLVFVCTVHSWKASDESIEKKDDSKTMAYYKFLYKRMKQHEEHEKKSKKAAIVPTQYVIPGPFEPLPGRSHYSDYWPLFPFSNQYSGGLDLDPSISRHIGGDLNIPVPSWGILDISGRFFNRIRDTVTKFGYLSHPINMMGLTKEDYVRLMSDPSLAFNRNAQPLIPLGKVPRSNVPLSCRPPLCNPYTQTFAVGVEHDFGGSDGAEGDINVPIPIGKDLAYRFPLGGNVYYGPGLPIPAWRKRLLRS</sequence>
<organism evidence="2 3">
    <name type="scientific">Steinernema glaseri</name>
    <dbReference type="NCBI Taxonomy" id="37863"/>
    <lineage>
        <taxon>Eukaryota</taxon>
        <taxon>Metazoa</taxon>
        <taxon>Ecdysozoa</taxon>
        <taxon>Nematoda</taxon>
        <taxon>Chromadorea</taxon>
        <taxon>Rhabditida</taxon>
        <taxon>Tylenchina</taxon>
        <taxon>Panagrolaimomorpha</taxon>
        <taxon>Strongyloidoidea</taxon>
        <taxon>Steinernematidae</taxon>
        <taxon>Steinernema</taxon>
    </lineage>
</organism>
<feature type="signal peptide" evidence="1">
    <location>
        <begin position="1"/>
        <end position="18"/>
    </location>
</feature>
<evidence type="ECO:0000313" key="2">
    <source>
        <dbReference type="Proteomes" id="UP000095287"/>
    </source>
</evidence>
<dbReference type="AlphaFoldDB" id="A0A1I7ZZH5"/>
<dbReference type="PANTHER" id="PTHR36520:SF2">
    <property type="entry name" value="CONSERVED SECRETED PROTEIN"/>
    <property type="match status" value="1"/>
</dbReference>
<evidence type="ECO:0000256" key="1">
    <source>
        <dbReference type="SAM" id="SignalP"/>
    </source>
</evidence>
<protein>
    <submittedName>
        <fullName evidence="3">Conserved secreted protein</fullName>
    </submittedName>
</protein>
<keyword evidence="1" id="KW-0732">Signal</keyword>
<evidence type="ECO:0000313" key="3">
    <source>
        <dbReference type="WBParaSite" id="L893_g31125.t1"/>
    </source>
</evidence>
<proteinExistence type="predicted"/>
<dbReference type="Proteomes" id="UP000095287">
    <property type="component" value="Unplaced"/>
</dbReference>
<dbReference type="WBParaSite" id="L893_g31125.t1">
    <property type="protein sequence ID" value="L893_g31125.t1"/>
    <property type="gene ID" value="L893_g31125"/>
</dbReference>
<accession>A0A1I7ZZH5</accession>
<name>A0A1I7ZZH5_9BILA</name>
<feature type="chain" id="PRO_5009314099" evidence="1">
    <location>
        <begin position="19"/>
        <end position="253"/>
    </location>
</feature>